<dbReference type="GO" id="GO:0006508">
    <property type="term" value="P:proteolysis"/>
    <property type="evidence" value="ECO:0007669"/>
    <property type="project" value="UniProtKB-KW"/>
</dbReference>
<dbReference type="SUPFAM" id="SSF51366">
    <property type="entry name" value="Ribulose-phoshate binding barrel"/>
    <property type="match status" value="1"/>
</dbReference>
<evidence type="ECO:0000256" key="1">
    <source>
        <dbReference type="ARBA" id="ARBA00022670"/>
    </source>
</evidence>
<evidence type="ECO:0000313" key="5">
    <source>
        <dbReference type="Proteomes" id="UP000233414"/>
    </source>
</evidence>
<comment type="caution">
    <text evidence="4">The sequence shown here is derived from an EMBL/GenBank/DDBJ whole genome shotgun (WGS) entry which is preliminary data.</text>
</comment>
<evidence type="ECO:0000256" key="2">
    <source>
        <dbReference type="ARBA" id="ARBA00022801"/>
    </source>
</evidence>
<accession>A0A2N1UNK1</accession>
<protein>
    <recommendedName>
        <fullName evidence="6">Protease</fullName>
    </recommendedName>
</protein>
<gene>
    <name evidence="4" type="ORF">CVV26_01990</name>
</gene>
<reference evidence="4 5" key="1">
    <citation type="journal article" date="2017" name="ISME J.">
        <title>Potential for microbial H2 and metal transformations associated with novel bacteria and archaea in deep terrestrial subsurface sediments.</title>
        <authorList>
            <person name="Hernsdorf A.W."/>
            <person name="Amano Y."/>
            <person name="Miyakawa K."/>
            <person name="Ise K."/>
            <person name="Suzuki Y."/>
            <person name="Anantharaman K."/>
            <person name="Probst A."/>
            <person name="Burstein D."/>
            <person name="Thomas B.C."/>
            <person name="Banfield J.F."/>
        </authorList>
    </citation>
    <scope>NUCLEOTIDE SEQUENCE [LARGE SCALE GENOMIC DNA]</scope>
    <source>
        <strain evidence="4">HGW-Kuenenbacteria-1</strain>
    </source>
</reference>
<organism evidence="4 5">
    <name type="scientific">Candidatus Kuenenbacteria bacterium HGW-Kuenenbacteria-1</name>
    <dbReference type="NCBI Taxonomy" id="2013812"/>
    <lineage>
        <taxon>Bacteria</taxon>
        <taxon>Candidatus Kueneniibacteriota</taxon>
    </lineage>
</organism>
<comment type="similarity">
    <text evidence="3">Belongs to the peptidase U32 family.</text>
</comment>
<dbReference type="InterPro" id="IPR001539">
    <property type="entry name" value="Peptidase_U32"/>
</dbReference>
<dbReference type="PANTHER" id="PTHR30217">
    <property type="entry name" value="PEPTIDASE U32 FAMILY"/>
    <property type="match status" value="1"/>
</dbReference>
<dbReference type="PANTHER" id="PTHR30217:SF6">
    <property type="entry name" value="TRNA HYDROXYLATION PROTEIN P"/>
    <property type="match status" value="1"/>
</dbReference>
<dbReference type="PROSITE" id="PS01276">
    <property type="entry name" value="PEPTIDASE_U32"/>
    <property type="match status" value="1"/>
</dbReference>
<dbReference type="Pfam" id="PF01136">
    <property type="entry name" value="Peptidase_U32"/>
    <property type="match status" value="1"/>
</dbReference>
<dbReference type="AlphaFoldDB" id="A0A2N1UNK1"/>
<dbReference type="Proteomes" id="UP000233414">
    <property type="component" value="Unassembled WGS sequence"/>
</dbReference>
<proteinExistence type="inferred from homology"/>
<dbReference type="InterPro" id="IPR011060">
    <property type="entry name" value="RibuloseP-bd_barrel"/>
</dbReference>
<keyword evidence="1" id="KW-0645">Protease</keyword>
<evidence type="ECO:0000313" key="4">
    <source>
        <dbReference type="EMBL" id="PKL72416.1"/>
    </source>
</evidence>
<evidence type="ECO:0000256" key="3">
    <source>
        <dbReference type="ARBA" id="ARBA00038374"/>
    </source>
</evidence>
<keyword evidence="2" id="KW-0378">Hydrolase</keyword>
<name>A0A2N1UNK1_9BACT</name>
<dbReference type="EMBL" id="PGYQ01000006">
    <property type="protein sequence ID" value="PKL72416.1"/>
    <property type="molecule type" value="Genomic_DNA"/>
</dbReference>
<dbReference type="GO" id="GO:0008233">
    <property type="term" value="F:peptidase activity"/>
    <property type="evidence" value="ECO:0007669"/>
    <property type="project" value="UniProtKB-KW"/>
</dbReference>
<evidence type="ECO:0008006" key="6">
    <source>
        <dbReference type="Google" id="ProtNLM"/>
    </source>
</evidence>
<dbReference type="InterPro" id="IPR051454">
    <property type="entry name" value="RNA/ubiquinone_mod_enzymes"/>
</dbReference>
<sequence length="424" mass="48825">MKIIKKPELLAPIQDWTSLIAAIENGADAVYFGIKGFNMRAGAKNFTVKDFTKIVKIAHKKNVKTYLAINTIIFENEIKKIEKILIKTKQAKVDAIICWDFAVIQIAKKLKIEIHISTQASITNSKTAEFYRKLGAKRIVLARECSLEQIKEIKKYTKVEIEIFIHGAMCISISGRCFISQFLYGKSANRGECSQPCRRKYIIKQIDGKEELELGEDYILSPKDLRTMNFFEKIMDVGVDCFKIEGRNRSPEYVATVTKAYRTIIDFIYLAKKRDKKFQEELINLKNSLSKKLDIVYHRDNSSGFFLGKPINELTSYCENQAIQKKVFVGKVLNYYKKIEVAEIIIQGNKKIKIGDIIIFQGPTTGSVEEKIISIEKDHQPILKAQKGEKIAIKINCIVRKNDQVYLMKRYKKNKILNYKLSQF</sequence>